<evidence type="ECO:0000256" key="5">
    <source>
        <dbReference type="RuleBase" id="RU361277"/>
    </source>
</evidence>
<dbReference type="PANTHER" id="PTHR42813:SF2">
    <property type="entry name" value="DEHYDROGENASE, ZINC-CONTAINING, PUTATIVE (AFU_ORTHOLOGUE AFUA_2G02810)-RELATED"/>
    <property type="match status" value="1"/>
</dbReference>
<organism evidence="8 9">
    <name type="scientific">Faecalicatena contorta</name>
    <dbReference type="NCBI Taxonomy" id="39482"/>
    <lineage>
        <taxon>Bacteria</taxon>
        <taxon>Bacillati</taxon>
        <taxon>Bacillota</taxon>
        <taxon>Clostridia</taxon>
        <taxon>Lachnospirales</taxon>
        <taxon>Lachnospiraceae</taxon>
        <taxon>Faecalicatena</taxon>
    </lineage>
</organism>
<evidence type="ECO:0000259" key="7">
    <source>
        <dbReference type="Pfam" id="PF08240"/>
    </source>
</evidence>
<keyword evidence="9" id="KW-1185">Reference proteome</keyword>
<evidence type="ECO:0000259" key="6">
    <source>
        <dbReference type="Pfam" id="PF00107"/>
    </source>
</evidence>
<reference evidence="9" key="1">
    <citation type="submission" date="2017-07" db="EMBL/GenBank/DDBJ databases">
        <authorList>
            <person name="Varghese N."/>
            <person name="Submissions S."/>
        </authorList>
    </citation>
    <scope>NUCLEOTIDE SEQUENCE [LARGE SCALE GENOMIC DNA]</scope>
    <source>
        <strain evidence="9">NLAE-zl-C134</strain>
    </source>
</reference>
<feature type="domain" description="Alcohol dehydrogenase-like N-terminal" evidence="7">
    <location>
        <begin position="52"/>
        <end position="171"/>
    </location>
</feature>
<dbReference type="InterPro" id="IPR013154">
    <property type="entry name" value="ADH-like_N"/>
</dbReference>
<dbReference type="Gene3D" id="3.90.180.10">
    <property type="entry name" value="Medium-chain alcohol dehydrogenases, catalytic domain"/>
    <property type="match status" value="1"/>
</dbReference>
<dbReference type="PANTHER" id="PTHR42813">
    <property type="entry name" value="ZINC-TYPE ALCOHOL DEHYDROGENASE-LIKE"/>
    <property type="match status" value="1"/>
</dbReference>
<comment type="cofactor">
    <cofactor evidence="1 5">
        <name>Zn(2+)</name>
        <dbReference type="ChEBI" id="CHEBI:29105"/>
    </cofactor>
</comment>
<dbReference type="InterPro" id="IPR013149">
    <property type="entry name" value="ADH-like_C"/>
</dbReference>
<dbReference type="AlphaFoldDB" id="A0A316AR00"/>
<dbReference type="SUPFAM" id="SSF51735">
    <property type="entry name" value="NAD(P)-binding Rossmann-fold domains"/>
    <property type="match status" value="1"/>
</dbReference>
<keyword evidence="4" id="KW-0560">Oxidoreductase</keyword>
<dbReference type="InterPro" id="IPR002328">
    <property type="entry name" value="ADH_Zn_CS"/>
</dbReference>
<gene>
    <name evidence="8" type="ORF">SAMN05216529_101683</name>
</gene>
<dbReference type="InterPro" id="IPR036291">
    <property type="entry name" value="NAD(P)-bd_dom_sf"/>
</dbReference>
<evidence type="ECO:0000256" key="3">
    <source>
        <dbReference type="ARBA" id="ARBA00022833"/>
    </source>
</evidence>
<dbReference type="Pfam" id="PF08240">
    <property type="entry name" value="ADH_N"/>
    <property type="match status" value="1"/>
</dbReference>
<dbReference type="Pfam" id="PF00107">
    <property type="entry name" value="ADH_zinc_N"/>
    <property type="match status" value="1"/>
</dbReference>
<evidence type="ECO:0000313" key="8">
    <source>
        <dbReference type="EMBL" id="SUQ12785.1"/>
    </source>
</evidence>
<proteinExistence type="inferred from homology"/>
<name>A0A316AR00_9FIRM</name>
<evidence type="ECO:0000256" key="2">
    <source>
        <dbReference type="ARBA" id="ARBA00022723"/>
    </source>
</evidence>
<keyword evidence="2 5" id="KW-0479">Metal-binding</keyword>
<dbReference type="CDD" id="cd08283">
    <property type="entry name" value="FDH_like_1"/>
    <property type="match status" value="1"/>
</dbReference>
<evidence type="ECO:0000256" key="4">
    <source>
        <dbReference type="ARBA" id="ARBA00023002"/>
    </source>
</evidence>
<dbReference type="PROSITE" id="PS00059">
    <property type="entry name" value="ADH_ZINC"/>
    <property type="match status" value="1"/>
</dbReference>
<dbReference type="Proteomes" id="UP000254051">
    <property type="component" value="Unassembled WGS sequence"/>
</dbReference>
<dbReference type="GO" id="GO:0008270">
    <property type="term" value="F:zinc ion binding"/>
    <property type="evidence" value="ECO:0007669"/>
    <property type="project" value="InterPro"/>
</dbReference>
<evidence type="ECO:0000256" key="1">
    <source>
        <dbReference type="ARBA" id="ARBA00001947"/>
    </source>
</evidence>
<comment type="similarity">
    <text evidence="5">Belongs to the zinc-containing alcohol dehydrogenase family.</text>
</comment>
<dbReference type="Gene3D" id="3.40.50.720">
    <property type="entry name" value="NAD(P)-binding Rossmann-like Domain"/>
    <property type="match status" value="1"/>
</dbReference>
<sequence>MLLLIITKLKRKESIDVFSYKYIIQEKMKAIVYKGINNVQVAQMSDPKLEKHDDIIIKVTSTAICGSDLHLVHGFVPNLVKGTPLGHETMGIVLEAGSDVTKVKSGDRVIIPFPVACGHCAFCESGLFSQCDNSNEHGEVGGLFGYGEDFGGYAGGQAEYLRVPYANVGPVQVPEELSDEQALFLTDILPTSYWGASISQIKPGDSVIVLGCGPVGLLTQKWAAYMGAGRIYAVDCVDYRLHHAQKHNGVETIHLEECEDTGAYLKELTHGGADCVIDCVGLDGKMSILEKIESAFKLQGGSKSAIEIASKSVKKGGNVTLVGVYGGPYNHFPLGEFLSRNITLRMGQCPAQRYVNPIMELIKAGKFDATDIISHTLPLSEGKHAYSIFDKKIDNCIKVILKP</sequence>
<accession>A0A316AR00</accession>
<protein>
    <submittedName>
        <fullName evidence="8">S-(Hydroxymethyl)glutathione dehydrogenase / alcohol dehydrogenase</fullName>
    </submittedName>
</protein>
<dbReference type="EMBL" id="UHJJ01000001">
    <property type="protein sequence ID" value="SUQ12785.1"/>
    <property type="molecule type" value="Genomic_DNA"/>
</dbReference>
<dbReference type="SUPFAM" id="SSF50129">
    <property type="entry name" value="GroES-like"/>
    <property type="match status" value="1"/>
</dbReference>
<feature type="domain" description="Alcohol dehydrogenase-like C-terminal" evidence="6">
    <location>
        <begin position="214"/>
        <end position="282"/>
    </location>
</feature>
<dbReference type="GO" id="GO:0016491">
    <property type="term" value="F:oxidoreductase activity"/>
    <property type="evidence" value="ECO:0007669"/>
    <property type="project" value="UniProtKB-KW"/>
</dbReference>
<keyword evidence="3 5" id="KW-0862">Zinc</keyword>
<dbReference type="InterPro" id="IPR011032">
    <property type="entry name" value="GroES-like_sf"/>
</dbReference>
<evidence type="ECO:0000313" key="9">
    <source>
        <dbReference type="Proteomes" id="UP000254051"/>
    </source>
</evidence>